<evidence type="ECO:0008006" key="2">
    <source>
        <dbReference type="Google" id="ProtNLM"/>
    </source>
</evidence>
<comment type="caution">
    <text evidence="1">The sequence shown here is derived from an EMBL/GenBank/DDBJ whole genome shotgun (WGS) entry which is preliminary data.</text>
</comment>
<dbReference type="Gene3D" id="1.10.1220.10">
    <property type="entry name" value="Met repressor-like"/>
    <property type="match status" value="1"/>
</dbReference>
<dbReference type="InterPro" id="IPR013321">
    <property type="entry name" value="Arc_rbn_hlx_hlx"/>
</dbReference>
<dbReference type="SUPFAM" id="SSF47598">
    <property type="entry name" value="Ribbon-helix-helix"/>
    <property type="match status" value="1"/>
</dbReference>
<dbReference type="EMBL" id="VSSQ01000739">
    <property type="protein sequence ID" value="MPM00569.1"/>
    <property type="molecule type" value="Genomic_DNA"/>
</dbReference>
<proteinExistence type="predicted"/>
<gene>
    <name evidence="1" type="ORF">SDC9_46796</name>
</gene>
<reference evidence="1" key="1">
    <citation type="submission" date="2019-08" db="EMBL/GenBank/DDBJ databases">
        <authorList>
            <person name="Kucharzyk K."/>
            <person name="Murdoch R.W."/>
            <person name="Higgins S."/>
            <person name="Loffler F."/>
        </authorList>
    </citation>
    <scope>NUCLEOTIDE SEQUENCE</scope>
</reference>
<dbReference type="InterPro" id="IPR010985">
    <property type="entry name" value="Ribbon_hlx_hlx"/>
</dbReference>
<name>A0A644WAG1_9ZZZZ</name>
<organism evidence="1">
    <name type="scientific">bioreactor metagenome</name>
    <dbReference type="NCBI Taxonomy" id="1076179"/>
    <lineage>
        <taxon>unclassified sequences</taxon>
        <taxon>metagenomes</taxon>
        <taxon>ecological metagenomes</taxon>
    </lineage>
</organism>
<dbReference type="AlphaFoldDB" id="A0A644WAG1"/>
<protein>
    <recommendedName>
        <fullName evidence="2">Arc-like DNA binding domain-containing protein</fullName>
    </recommendedName>
</protein>
<accession>A0A644WAG1</accession>
<dbReference type="GO" id="GO:0006355">
    <property type="term" value="P:regulation of DNA-templated transcription"/>
    <property type="evidence" value="ECO:0007669"/>
    <property type="project" value="InterPro"/>
</dbReference>
<evidence type="ECO:0000313" key="1">
    <source>
        <dbReference type="EMBL" id="MPM00569.1"/>
    </source>
</evidence>
<sequence>MSGSIAEHNTRTNITISKELKTKLEQIAASENRSFNNLVITVLKDFVSSRNTSK</sequence>